<dbReference type="EMBL" id="DS566007">
    <property type="status" value="NOT_ANNOTATED_CDS"/>
    <property type="molecule type" value="Genomic_DNA"/>
</dbReference>
<dbReference type="Proteomes" id="UP000005238">
    <property type="component" value="Unassembled WGS sequence"/>
</dbReference>
<reference evidence="5" key="2">
    <citation type="submission" date="2015-06" db="UniProtKB">
        <authorList>
            <consortium name="EnsemblProtists"/>
        </authorList>
    </citation>
    <scope>IDENTIFICATION</scope>
    <source>
        <strain evidence="5">Pr102</strain>
    </source>
</reference>
<dbReference type="AlphaFoldDB" id="H3GG96"/>
<keyword evidence="6" id="KW-1185">Reference proteome</keyword>
<dbReference type="SUPFAM" id="SSF74650">
    <property type="entry name" value="Galactose mutarotase-like"/>
    <property type="match status" value="1"/>
</dbReference>
<evidence type="ECO:0000256" key="1">
    <source>
        <dbReference type="ARBA" id="ARBA00001096"/>
    </source>
</evidence>
<evidence type="ECO:0000256" key="2">
    <source>
        <dbReference type="ARBA" id="ARBA00005866"/>
    </source>
</evidence>
<dbReference type="PANTHER" id="PTHR11122">
    <property type="entry name" value="APOSPORY-ASSOCIATED PROTEIN C-RELATED"/>
    <property type="match status" value="1"/>
</dbReference>
<dbReference type="eggNOG" id="KOG1594">
    <property type="taxonomic scope" value="Eukaryota"/>
</dbReference>
<dbReference type="HOGENOM" id="CLU_490479_0_0_1"/>
<dbReference type="Pfam" id="PF01263">
    <property type="entry name" value="Aldose_epim"/>
    <property type="match status" value="1"/>
</dbReference>
<dbReference type="EnsemblProtists" id="Phyra74830">
    <property type="protein sequence ID" value="Phyra74830"/>
    <property type="gene ID" value="Phyra74830"/>
</dbReference>
<name>H3GG96_PHYRM</name>
<organism evidence="5 6">
    <name type="scientific">Phytophthora ramorum</name>
    <name type="common">Sudden oak death agent</name>
    <dbReference type="NCBI Taxonomy" id="164328"/>
    <lineage>
        <taxon>Eukaryota</taxon>
        <taxon>Sar</taxon>
        <taxon>Stramenopiles</taxon>
        <taxon>Oomycota</taxon>
        <taxon>Peronosporomycetes</taxon>
        <taxon>Peronosporales</taxon>
        <taxon>Peronosporaceae</taxon>
        <taxon>Phytophthora</taxon>
    </lineage>
</organism>
<dbReference type="InterPro" id="IPR011013">
    <property type="entry name" value="Gal_mutarotase_sf_dom"/>
</dbReference>
<dbReference type="CDD" id="cd09020">
    <property type="entry name" value="D-hex-6-P-epi_like"/>
    <property type="match status" value="1"/>
</dbReference>
<dbReference type="InterPro" id="IPR014718">
    <property type="entry name" value="GH-type_carb-bd"/>
</dbReference>
<protein>
    <recommendedName>
        <fullName evidence="3">glucose-6-phosphate 1-epimerase</fullName>
        <ecNumber evidence="3">5.1.3.15</ecNumber>
    </recommendedName>
</protein>
<evidence type="ECO:0000256" key="3">
    <source>
        <dbReference type="ARBA" id="ARBA00012083"/>
    </source>
</evidence>
<reference evidence="6" key="1">
    <citation type="journal article" date="2006" name="Science">
        <title>Phytophthora genome sequences uncover evolutionary origins and mechanisms of pathogenesis.</title>
        <authorList>
            <person name="Tyler B.M."/>
            <person name="Tripathy S."/>
            <person name="Zhang X."/>
            <person name="Dehal P."/>
            <person name="Jiang R.H."/>
            <person name="Aerts A."/>
            <person name="Arredondo F.D."/>
            <person name="Baxter L."/>
            <person name="Bensasson D."/>
            <person name="Beynon J.L."/>
            <person name="Chapman J."/>
            <person name="Damasceno C.M."/>
            <person name="Dorrance A.E."/>
            <person name="Dou D."/>
            <person name="Dickerman A.W."/>
            <person name="Dubchak I.L."/>
            <person name="Garbelotto M."/>
            <person name="Gijzen M."/>
            <person name="Gordon S.G."/>
            <person name="Govers F."/>
            <person name="Grunwald N.J."/>
            <person name="Huang W."/>
            <person name="Ivors K.L."/>
            <person name="Jones R.W."/>
            <person name="Kamoun S."/>
            <person name="Krampis K."/>
            <person name="Lamour K.H."/>
            <person name="Lee M.K."/>
            <person name="McDonald W.H."/>
            <person name="Medina M."/>
            <person name="Meijer H.J."/>
            <person name="Nordberg E.K."/>
            <person name="Maclean D.J."/>
            <person name="Ospina-Giraldo M.D."/>
            <person name="Morris P.F."/>
            <person name="Phuntumart V."/>
            <person name="Putnam N.H."/>
            <person name="Rash S."/>
            <person name="Rose J.K."/>
            <person name="Sakihama Y."/>
            <person name="Salamov A.A."/>
            <person name="Savidor A."/>
            <person name="Scheuring C.F."/>
            <person name="Smith B.M."/>
            <person name="Sobral B.W."/>
            <person name="Terry A."/>
            <person name="Torto-Alalibo T.A."/>
            <person name="Win J."/>
            <person name="Xu Z."/>
            <person name="Zhang H."/>
            <person name="Grigoriev I.V."/>
            <person name="Rokhsar D.S."/>
            <person name="Boore J.L."/>
        </authorList>
    </citation>
    <scope>NUCLEOTIDE SEQUENCE [LARGE SCALE GENOMIC DNA]</scope>
    <source>
        <strain evidence="6">Pr102</strain>
    </source>
</reference>
<dbReference type="Gene3D" id="2.70.98.10">
    <property type="match status" value="1"/>
</dbReference>
<dbReference type="GO" id="GO:0047938">
    <property type="term" value="F:glucose-6-phosphate 1-epimerase activity"/>
    <property type="evidence" value="ECO:0000318"/>
    <property type="project" value="GO_Central"/>
</dbReference>
<dbReference type="EC" id="5.1.3.15" evidence="3"/>
<accession>H3GG96</accession>
<dbReference type="GO" id="GO:0005737">
    <property type="term" value="C:cytoplasm"/>
    <property type="evidence" value="ECO:0000318"/>
    <property type="project" value="GO_Central"/>
</dbReference>
<comment type="catalytic activity">
    <reaction evidence="1">
        <text>alpha-D-glucose 6-phosphate = beta-D-glucose 6-phosphate</text>
        <dbReference type="Rhea" id="RHEA:16249"/>
        <dbReference type="ChEBI" id="CHEBI:58225"/>
        <dbReference type="ChEBI" id="CHEBI:58247"/>
        <dbReference type="EC" id="5.1.3.15"/>
    </reaction>
</comment>
<dbReference type="PANTHER" id="PTHR11122:SF13">
    <property type="entry name" value="GLUCOSE-6-PHOSPHATE 1-EPIMERASE"/>
    <property type="match status" value="1"/>
</dbReference>
<dbReference type="InterPro" id="IPR008183">
    <property type="entry name" value="Aldose_1/G6P_1-epimerase"/>
</dbReference>
<dbReference type="GO" id="GO:0005975">
    <property type="term" value="P:carbohydrate metabolic process"/>
    <property type="evidence" value="ECO:0007669"/>
    <property type="project" value="InterPro"/>
</dbReference>
<dbReference type="VEuPathDB" id="FungiDB:KRP22_1024"/>
<evidence type="ECO:0000256" key="4">
    <source>
        <dbReference type="ARBA" id="ARBA00023235"/>
    </source>
</evidence>
<proteinExistence type="inferred from homology"/>
<evidence type="ECO:0000313" key="5">
    <source>
        <dbReference type="EnsemblProtists" id="Phyra74830"/>
    </source>
</evidence>
<dbReference type="VEuPathDB" id="FungiDB:KRP23_13350"/>
<dbReference type="InterPro" id="IPR032072">
    <property type="entry name" value="DUF4807"/>
</dbReference>
<dbReference type="STRING" id="164328.H3GG96"/>
<dbReference type="VEuPathDB" id="FungiDB:KRP23_13351"/>
<dbReference type="GO" id="GO:0030246">
    <property type="term" value="F:carbohydrate binding"/>
    <property type="evidence" value="ECO:0007669"/>
    <property type="project" value="InterPro"/>
</dbReference>
<keyword evidence="4" id="KW-0413">Isomerase</keyword>
<dbReference type="VEuPathDB" id="FungiDB:KRP22_1025"/>
<dbReference type="InParanoid" id="H3GG96"/>
<dbReference type="Pfam" id="PF16065">
    <property type="entry name" value="DUF4807"/>
    <property type="match status" value="1"/>
</dbReference>
<comment type="similarity">
    <text evidence="2">Belongs to the glucose-6-phosphate 1-epimerase family.</text>
</comment>
<sequence length="556" mass="62123">MYPEETQQLSRLLVERISLKTNQKNKSKTFTHWEDATARYLVAESPQDTRRVLVLVTYRPTQLLPLYMASARRAVKLVNAVVALVTANAYISTLGGGHFLCRHLNQSTLLAKLQIGISMGLQDPVLESKCRVNLMYNALQLGKFKRARRILRREERVAEQLDSSELRKVCHAATVYLDKMDRLHKEEMLFHKNGGRPATLHDNFYRQRIVRMTNSLNVKQVEGHKLNLDAVPMVYSFMSKTVALVSTLLAALGSANAELETVKLSHPYGSSAEVFLFGAHVKSFRAAMDPNLDVLFMSNDSYLDGVNPIRGGIPVVFPNFGGAPGFPNHGFARITNWTLAGVEEAADKNSPSVATFTMAASNSTRQMWPVEFELEYEVKLYANQLETALHVHNTFTEQIEFHTLLHNYLWVDDSQNEGVVVSGLKGVDYFDQVAKVNKTETREFISFNGSVQTGNTYLNAPDQVVATIKGVQFMDRTVTVQKAGFITGDAGQNQVETQTDAVVWNPGAERAKKLEDFGDEEYINMVAIEPGRVSVKQPLPAGQTFTLQQNITVTTL</sequence>
<evidence type="ECO:0000313" key="6">
    <source>
        <dbReference type="Proteomes" id="UP000005238"/>
    </source>
</evidence>
<dbReference type="InterPro" id="IPR025532">
    <property type="entry name" value="G6P_1-epimerase"/>
</dbReference>